<protein>
    <submittedName>
        <fullName evidence="2">CMP/dCMP-type deaminase domain-containing protein</fullName>
    </submittedName>
</protein>
<dbReference type="Proteomes" id="UP000887579">
    <property type="component" value="Unplaced"/>
</dbReference>
<proteinExistence type="predicted"/>
<organism evidence="1 2">
    <name type="scientific">Panagrolaimus sp. ES5</name>
    <dbReference type="NCBI Taxonomy" id="591445"/>
    <lineage>
        <taxon>Eukaryota</taxon>
        <taxon>Metazoa</taxon>
        <taxon>Ecdysozoa</taxon>
        <taxon>Nematoda</taxon>
        <taxon>Chromadorea</taxon>
        <taxon>Rhabditida</taxon>
        <taxon>Tylenchina</taxon>
        <taxon>Panagrolaimomorpha</taxon>
        <taxon>Panagrolaimoidea</taxon>
        <taxon>Panagrolaimidae</taxon>
        <taxon>Panagrolaimus</taxon>
    </lineage>
</organism>
<evidence type="ECO:0000313" key="1">
    <source>
        <dbReference type="Proteomes" id="UP000887579"/>
    </source>
</evidence>
<reference evidence="2" key="1">
    <citation type="submission" date="2022-11" db="UniProtKB">
        <authorList>
            <consortium name="WormBaseParasite"/>
        </authorList>
    </citation>
    <scope>IDENTIFICATION</scope>
</reference>
<dbReference type="WBParaSite" id="ES5_v2.g16311.t1">
    <property type="protein sequence ID" value="ES5_v2.g16311.t1"/>
    <property type="gene ID" value="ES5_v2.g16311"/>
</dbReference>
<name>A0AC34FGF5_9BILA</name>
<evidence type="ECO:0000313" key="2">
    <source>
        <dbReference type="WBParaSite" id="ES5_v2.g16311.t1"/>
    </source>
</evidence>
<accession>A0AC34FGF5</accession>
<sequence>MLSAASIDENQNLSEVEKPFCEVDEAVKLLKQCKEDKELSKSFVPKRTDYIGWDETFMGMAILVAQRSKDPVTQVGCVIIKKRNHIVNSLGYNGMPRGCHDDEFPWGKNPDRPFLNKLSYVCHAEENAILNVKGKLKKNILYSTLFPCNRCAKMIIQAGIKEVIYMNYKPDNDEIMAAKLMFSKAGVKTR</sequence>